<dbReference type="Proteomes" id="UP000185934">
    <property type="component" value="Chromosome"/>
</dbReference>
<dbReference type="AlphaFoldDB" id="A0A1P8F6H2"/>
<evidence type="ECO:0000256" key="1">
    <source>
        <dbReference type="ARBA" id="ARBA00001974"/>
    </source>
</evidence>
<reference evidence="11" key="1">
    <citation type="submission" date="2016-11" db="EMBL/GenBank/DDBJ databases">
        <title>Dehalogenimonas formicexedens sp. nov., a chlorinated alkane respiring bacterium isolated from contaminated groundwater.</title>
        <authorList>
            <person name="Key T.A."/>
            <person name="Bowman K.S."/>
            <person name="Lee I."/>
            <person name="Chun J."/>
            <person name="Albuquerque L."/>
            <person name="da Costa M.S."/>
            <person name="Rainey F.A."/>
            <person name="Moe W.M."/>
        </authorList>
    </citation>
    <scope>NUCLEOTIDE SEQUENCE [LARGE SCALE GENOMIC DNA]</scope>
    <source>
        <strain evidence="11">NSZ-14</strain>
    </source>
</reference>
<dbReference type="Pfam" id="PF02771">
    <property type="entry name" value="Acyl-CoA_dh_N"/>
    <property type="match status" value="1"/>
</dbReference>
<sequence length="382" mass="41660">MEYFLNELQTTVRDLARGIAEEKVLPVRAELDEKEQFPWEIVKEIAASGLYGIAIPEEYGGIGGGSFELVLAAEQFARVCGGVAVTYAANFLGSDILIDNGSPEQKVRFLPDIASGEKLCAFAITEETAGSDAAALKTTAVRTDDGYLINGSKRFITNGGDATIYTIIARTEPGKGARGLSAFIVEKDTPGFTFGRKEKKMGIRASSTRELLFDDCLIPKENLIGKEGMGFFYAMKLFEKSRPGIGAQAVGIAQGAFEAAMEHAENRVQFGEAIITFQAVQHMLANMAMDIEAARCMVYNAARTVDSGLQKSANMESAMSKVYASDVAMRVTTDAVQIMGGVGYMRDYPVEKFMRDAKITQLYEGTNQILRNIIANELKKRY</sequence>
<dbReference type="InterPro" id="IPR006091">
    <property type="entry name" value="Acyl-CoA_Oxase/DH_mid-dom"/>
</dbReference>
<dbReference type="STRING" id="1839801.Dform_00587"/>
<evidence type="ECO:0000259" key="7">
    <source>
        <dbReference type="Pfam" id="PF00441"/>
    </source>
</evidence>
<evidence type="ECO:0000259" key="8">
    <source>
        <dbReference type="Pfam" id="PF02770"/>
    </source>
</evidence>
<dbReference type="InterPro" id="IPR009075">
    <property type="entry name" value="AcylCo_DH/oxidase_C"/>
</dbReference>
<proteinExistence type="inferred from homology"/>
<dbReference type="KEGG" id="dfo:Dform_00587"/>
<dbReference type="OrthoDB" id="9778581at2"/>
<comment type="similarity">
    <text evidence="2 6">Belongs to the acyl-CoA dehydrogenase family.</text>
</comment>
<dbReference type="InterPro" id="IPR006089">
    <property type="entry name" value="Acyl-CoA_DH_CS"/>
</dbReference>
<name>A0A1P8F6H2_9CHLR</name>
<comment type="cofactor">
    <cofactor evidence="1 6">
        <name>FAD</name>
        <dbReference type="ChEBI" id="CHEBI:57692"/>
    </cofactor>
</comment>
<dbReference type="Gene3D" id="1.10.540.10">
    <property type="entry name" value="Acyl-CoA dehydrogenase/oxidase, N-terminal domain"/>
    <property type="match status" value="1"/>
</dbReference>
<dbReference type="SUPFAM" id="SSF56645">
    <property type="entry name" value="Acyl-CoA dehydrogenase NM domain-like"/>
    <property type="match status" value="1"/>
</dbReference>
<dbReference type="Pfam" id="PF00441">
    <property type="entry name" value="Acyl-CoA_dh_1"/>
    <property type="match status" value="1"/>
</dbReference>
<evidence type="ECO:0000256" key="5">
    <source>
        <dbReference type="ARBA" id="ARBA00023002"/>
    </source>
</evidence>
<keyword evidence="5 6" id="KW-0560">Oxidoreductase</keyword>
<dbReference type="RefSeq" id="WP_076003686.1">
    <property type="nucleotide sequence ID" value="NZ_CP018258.1"/>
</dbReference>
<dbReference type="PIRSF" id="PIRSF016578">
    <property type="entry name" value="HsaA"/>
    <property type="match status" value="1"/>
</dbReference>
<dbReference type="InterPro" id="IPR036250">
    <property type="entry name" value="AcylCo_DH-like_C"/>
</dbReference>
<feature type="domain" description="Acyl-CoA dehydrogenase/oxidase N-terminal" evidence="9">
    <location>
        <begin position="7"/>
        <end position="117"/>
    </location>
</feature>
<dbReference type="GO" id="GO:0050660">
    <property type="term" value="F:flavin adenine dinucleotide binding"/>
    <property type="evidence" value="ECO:0007669"/>
    <property type="project" value="InterPro"/>
</dbReference>
<evidence type="ECO:0000313" key="10">
    <source>
        <dbReference type="EMBL" id="APV43942.1"/>
    </source>
</evidence>
<evidence type="ECO:0000256" key="4">
    <source>
        <dbReference type="ARBA" id="ARBA00022827"/>
    </source>
</evidence>
<keyword evidence="3 6" id="KW-0285">Flavoprotein</keyword>
<dbReference type="PANTHER" id="PTHR43884">
    <property type="entry name" value="ACYL-COA DEHYDROGENASE"/>
    <property type="match status" value="1"/>
</dbReference>
<evidence type="ECO:0000256" key="6">
    <source>
        <dbReference type="RuleBase" id="RU362125"/>
    </source>
</evidence>
<dbReference type="InterPro" id="IPR013786">
    <property type="entry name" value="AcylCoA_DH/ox_N"/>
</dbReference>
<dbReference type="GO" id="GO:0003995">
    <property type="term" value="F:acyl-CoA dehydrogenase activity"/>
    <property type="evidence" value="ECO:0007669"/>
    <property type="project" value="InterPro"/>
</dbReference>
<evidence type="ECO:0000313" key="11">
    <source>
        <dbReference type="Proteomes" id="UP000185934"/>
    </source>
</evidence>
<keyword evidence="4 6" id="KW-0274">FAD</keyword>
<dbReference type="Gene3D" id="1.20.140.10">
    <property type="entry name" value="Butyryl-CoA Dehydrogenase, subunit A, domain 3"/>
    <property type="match status" value="1"/>
</dbReference>
<feature type="domain" description="Acyl-CoA dehydrogenase/oxidase C-terminal" evidence="7">
    <location>
        <begin position="228"/>
        <end position="378"/>
    </location>
</feature>
<dbReference type="InterPro" id="IPR046373">
    <property type="entry name" value="Acyl-CoA_Oxase/DH_mid-dom_sf"/>
</dbReference>
<evidence type="ECO:0000259" key="9">
    <source>
        <dbReference type="Pfam" id="PF02771"/>
    </source>
</evidence>
<protein>
    <submittedName>
        <fullName evidence="10">Acyl-CoA dehydrogenase</fullName>
    </submittedName>
</protein>
<accession>A0A1P8F6H2</accession>
<evidence type="ECO:0000256" key="3">
    <source>
        <dbReference type="ARBA" id="ARBA00022630"/>
    </source>
</evidence>
<dbReference type="FunFam" id="2.40.110.10:FF:000001">
    <property type="entry name" value="Acyl-CoA dehydrogenase, mitochondrial"/>
    <property type="match status" value="1"/>
</dbReference>
<feature type="domain" description="Acyl-CoA oxidase/dehydrogenase middle" evidence="8">
    <location>
        <begin position="121"/>
        <end position="216"/>
    </location>
</feature>
<keyword evidence="11" id="KW-1185">Reference proteome</keyword>
<evidence type="ECO:0000256" key="2">
    <source>
        <dbReference type="ARBA" id="ARBA00009347"/>
    </source>
</evidence>
<dbReference type="FunFam" id="1.20.140.10:FF:000004">
    <property type="entry name" value="Acyl-CoA dehydrogenase FadE25"/>
    <property type="match status" value="1"/>
</dbReference>
<organism evidence="10 11">
    <name type="scientific">Dehalogenimonas formicexedens</name>
    <dbReference type="NCBI Taxonomy" id="1839801"/>
    <lineage>
        <taxon>Bacteria</taxon>
        <taxon>Bacillati</taxon>
        <taxon>Chloroflexota</taxon>
        <taxon>Dehalococcoidia</taxon>
        <taxon>Dehalococcoidales</taxon>
        <taxon>Dehalococcoidaceae</taxon>
        <taxon>Dehalogenimonas</taxon>
    </lineage>
</organism>
<dbReference type="PROSITE" id="PS00073">
    <property type="entry name" value="ACYL_COA_DH_2"/>
    <property type="match status" value="1"/>
</dbReference>
<dbReference type="InterPro" id="IPR009100">
    <property type="entry name" value="AcylCoA_DH/oxidase_NM_dom_sf"/>
</dbReference>
<dbReference type="SUPFAM" id="SSF47203">
    <property type="entry name" value="Acyl-CoA dehydrogenase C-terminal domain-like"/>
    <property type="match status" value="1"/>
</dbReference>
<dbReference type="PROSITE" id="PS00072">
    <property type="entry name" value="ACYL_COA_DH_1"/>
    <property type="match status" value="1"/>
</dbReference>
<dbReference type="InterPro" id="IPR037069">
    <property type="entry name" value="AcylCoA_DH/ox_N_sf"/>
</dbReference>
<dbReference type="PANTHER" id="PTHR43884:SF12">
    <property type="entry name" value="ISOVALERYL-COA DEHYDROGENASE, MITOCHONDRIAL-RELATED"/>
    <property type="match status" value="1"/>
</dbReference>
<dbReference type="EMBL" id="CP018258">
    <property type="protein sequence ID" value="APV43942.1"/>
    <property type="molecule type" value="Genomic_DNA"/>
</dbReference>
<gene>
    <name evidence="10" type="ORF">Dform_00587</name>
</gene>
<dbReference type="Pfam" id="PF02770">
    <property type="entry name" value="Acyl-CoA_dh_M"/>
    <property type="match status" value="1"/>
</dbReference>
<dbReference type="Gene3D" id="2.40.110.10">
    <property type="entry name" value="Butyryl-CoA Dehydrogenase, subunit A, domain 2"/>
    <property type="match status" value="1"/>
</dbReference>